<dbReference type="EMBL" id="CP157940">
    <property type="protein sequence ID" value="XBS53946.1"/>
    <property type="molecule type" value="Genomic_DNA"/>
</dbReference>
<feature type="domain" description="SGNH hydrolase-type esterase N-terminal" evidence="2">
    <location>
        <begin position="50"/>
        <end position="172"/>
    </location>
</feature>
<dbReference type="InterPro" id="IPR036514">
    <property type="entry name" value="SGNH_hydro_sf"/>
</dbReference>
<evidence type="ECO:0000259" key="2">
    <source>
        <dbReference type="Pfam" id="PF14607"/>
    </source>
</evidence>
<keyword evidence="3" id="KW-0378">Hydrolase</keyword>
<feature type="domain" description="SGNH hydrolase-type esterase" evidence="1">
    <location>
        <begin position="183"/>
        <end position="354"/>
    </location>
</feature>
<dbReference type="RefSeq" id="WP_349946255.1">
    <property type="nucleotide sequence ID" value="NZ_CP157940.1"/>
</dbReference>
<organism evidence="3">
    <name type="scientific">Lacrimispora sp. BS-2</name>
    <dbReference type="NCBI Taxonomy" id="3151850"/>
    <lineage>
        <taxon>Bacteria</taxon>
        <taxon>Bacillati</taxon>
        <taxon>Bacillota</taxon>
        <taxon>Clostridia</taxon>
        <taxon>Lachnospirales</taxon>
        <taxon>Lachnospiraceae</taxon>
        <taxon>Lacrimispora</taxon>
    </lineage>
</organism>
<dbReference type="Pfam" id="PF14607">
    <property type="entry name" value="GxDLY"/>
    <property type="match status" value="1"/>
</dbReference>
<dbReference type="Gene3D" id="3.40.50.1110">
    <property type="entry name" value="SGNH hydrolase"/>
    <property type="match status" value="1"/>
</dbReference>
<proteinExistence type="predicted"/>
<protein>
    <submittedName>
        <fullName evidence="3">SGNH/GDSL hydrolase family protein</fullName>
    </submittedName>
</protein>
<evidence type="ECO:0000313" key="3">
    <source>
        <dbReference type="EMBL" id="XBS53946.1"/>
    </source>
</evidence>
<accession>A0AAU7PQA2</accession>
<dbReference type="InterPro" id="IPR013830">
    <property type="entry name" value="SGNH_hydro"/>
</dbReference>
<dbReference type="GO" id="GO:0016787">
    <property type="term" value="F:hydrolase activity"/>
    <property type="evidence" value="ECO:0007669"/>
    <property type="project" value="UniProtKB-KW"/>
</dbReference>
<dbReference type="InterPro" id="IPR032740">
    <property type="entry name" value="GxDLY"/>
</dbReference>
<name>A0AAU7PQA2_9FIRM</name>
<dbReference type="SUPFAM" id="SSF52266">
    <property type="entry name" value="SGNH hydrolase"/>
    <property type="match status" value="1"/>
</dbReference>
<dbReference type="Pfam" id="PF14606">
    <property type="entry name" value="Lipase_GDSL_3"/>
    <property type="match status" value="1"/>
</dbReference>
<reference evidence="3" key="1">
    <citation type="submission" date="2024-06" db="EMBL/GenBank/DDBJ databases">
        <title>Lacrimispora cavernae sp. nov., a novel anaerobe isolated from bat guano pile inside a cave.</title>
        <authorList>
            <person name="Miller S.L."/>
            <person name="Lu N."/>
            <person name="King J."/>
            <person name="Sankaranarayanan K."/>
            <person name="Lawson P.A."/>
        </authorList>
    </citation>
    <scope>NUCLEOTIDE SEQUENCE</scope>
    <source>
        <strain evidence="3">BS-2</strain>
    </source>
</reference>
<gene>
    <name evidence="3" type="ORF">ABFV83_19420</name>
</gene>
<sequence length="361" mass="41578">MKIMYIVYKVFSKVGQKISYRINKNRIDKNRINKNNNLNYYELDSDRLFKSFKRLPESITKQYSKGIWVNSQYSAGLKLGFVTASSIVNIKILYKKKSVFNHMSIKGISGVDVYVKNDSSYKWITCISPLSNIEMIAECELDLQKGDKQVELFLPPFAQIERILVGVDHDYKLNMVTNSYNDSILIYGSSISQGSAASRPSMSYGNIIARKLKCDIVNMGFSESAKGEEELINYIASINSKVIIMEYDHNVTVEELKKTHYNVYEIFRKYNQNSLIIMMTRFSGGLSITLSEERQRIAIVKETFERAINNGDYNVEIVYGNNIFPSCKDDYFVDDRHPNDIGMMLIAECICDVIWKRGLYD</sequence>
<dbReference type="AlphaFoldDB" id="A0AAU7PQA2"/>
<evidence type="ECO:0000259" key="1">
    <source>
        <dbReference type="Pfam" id="PF14606"/>
    </source>
</evidence>
<dbReference type="Gene3D" id="2.60.120.260">
    <property type="entry name" value="Galactose-binding domain-like"/>
    <property type="match status" value="1"/>
</dbReference>